<name>A0AAZ3S500_ONCTS</name>
<gene>
    <name evidence="2" type="primary">SRA1</name>
</gene>
<dbReference type="PANTHER" id="PTHR18834:SF2">
    <property type="entry name" value="STEROID RECEPTOR RNA ACTIVATOR 1"/>
    <property type="match status" value="1"/>
</dbReference>
<reference evidence="2" key="2">
    <citation type="submission" date="2025-08" db="UniProtKB">
        <authorList>
            <consortium name="Ensembl"/>
        </authorList>
    </citation>
    <scope>IDENTIFICATION</scope>
</reference>
<evidence type="ECO:0000313" key="3">
    <source>
        <dbReference type="Proteomes" id="UP000694402"/>
    </source>
</evidence>
<dbReference type="AlphaFoldDB" id="A0AAZ3S500"/>
<dbReference type="PANTHER" id="PTHR18834">
    <property type="entry name" value="STEROID RECEPTOR RNA ACTIVATOR 1"/>
    <property type="match status" value="1"/>
</dbReference>
<dbReference type="GeneTree" id="ENSGT00390000001803"/>
<dbReference type="GO" id="GO:0003713">
    <property type="term" value="F:transcription coactivator activity"/>
    <property type="evidence" value="ECO:0007669"/>
    <property type="project" value="InterPro"/>
</dbReference>
<keyword evidence="3" id="KW-1185">Reference proteome</keyword>
<dbReference type="InterPro" id="IPR040243">
    <property type="entry name" value="Steroid_recept_RNA_1"/>
</dbReference>
<dbReference type="Ensembl" id="ENSOTST00005146960.1">
    <property type="protein sequence ID" value="ENSOTSP00005148117.1"/>
    <property type="gene ID" value="ENSOTSG00005004861.2"/>
</dbReference>
<sequence length="75" mass="8120">MEAEDLYIKPGNQERGWNDPPQFSYGLQTAAQGAPKRTPLNKRVPPPQLTGSLIVVRGPLFVHLPSIANNPSATA</sequence>
<protein>
    <submittedName>
        <fullName evidence="2">Uncharacterized protein</fullName>
    </submittedName>
</protein>
<proteinExistence type="predicted"/>
<feature type="region of interest" description="Disordered" evidence="1">
    <location>
        <begin position="1"/>
        <end position="21"/>
    </location>
</feature>
<accession>A0AAZ3S500</accession>
<organism evidence="2 3">
    <name type="scientific">Oncorhynchus tshawytscha</name>
    <name type="common">Chinook salmon</name>
    <name type="synonym">Salmo tshawytscha</name>
    <dbReference type="NCBI Taxonomy" id="74940"/>
    <lineage>
        <taxon>Eukaryota</taxon>
        <taxon>Metazoa</taxon>
        <taxon>Chordata</taxon>
        <taxon>Craniata</taxon>
        <taxon>Vertebrata</taxon>
        <taxon>Euteleostomi</taxon>
        <taxon>Actinopterygii</taxon>
        <taxon>Neopterygii</taxon>
        <taxon>Teleostei</taxon>
        <taxon>Protacanthopterygii</taxon>
        <taxon>Salmoniformes</taxon>
        <taxon>Salmonidae</taxon>
        <taxon>Salmoninae</taxon>
        <taxon>Oncorhynchus</taxon>
    </lineage>
</organism>
<reference evidence="3" key="1">
    <citation type="journal article" date="2018" name="PLoS ONE">
        <title>Chinook salmon (Oncorhynchus tshawytscha) genome and transcriptome.</title>
        <authorList>
            <person name="Christensen K.A."/>
            <person name="Leong J.S."/>
            <person name="Sakhrani D."/>
            <person name="Biagi C.A."/>
            <person name="Minkley D.R."/>
            <person name="Withler R.E."/>
            <person name="Rondeau E.B."/>
            <person name="Koop B.F."/>
            <person name="Devlin R.H."/>
        </authorList>
    </citation>
    <scope>NUCLEOTIDE SEQUENCE [LARGE SCALE GENOMIC DNA]</scope>
</reference>
<dbReference type="Proteomes" id="UP000694402">
    <property type="component" value="Unassembled WGS sequence"/>
</dbReference>
<dbReference type="GO" id="GO:0006357">
    <property type="term" value="P:regulation of transcription by RNA polymerase II"/>
    <property type="evidence" value="ECO:0007669"/>
    <property type="project" value="InterPro"/>
</dbReference>
<dbReference type="GO" id="GO:0005634">
    <property type="term" value="C:nucleus"/>
    <property type="evidence" value="ECO:0007669"/>
    <property type="project" value="TreeGrafter"/>
</dbReference>
<evidence type="ECO:0000313" key="2">
    <source>
        <dbReference type="Ensembl" id="ENSOTSP00005148117.1"/>
    </source>
</evidence>
<reference evidence="2" key="3">
    <citation type="submission" date="2025-09" db="UniProtKB">
        <authorList>
            <consortium name="Ensembl"/>
        </authorList>
    </citation>
    <scope>IDENTIFICATION</scope>
</reference>
<evidence type="ECO:0000256" key="1">
    <source>
        <dbReference type="SAM" id="MobiDB-lite"/>
    </source>
</evidence>